<name>A0ABW0NMJ4_9MICO</name>
<dbReference type="Pfam" id="PF07690">
    <property type="entry name" value="MFS_1"/>
    <property type="match status" value="1"/>
</dbReference>
<comment type="caution">
    <text evidence="2">The sequence shown here is derived from an EMBL/GenBank/DDBJ whole genome shotgun (WGS) entry which is preliminary data.</text>
</comment>
<dbReference type="InterPro" id="IPR036259">
    <property type="entry name" value="MFS_trans_sf"/>
</dbReference>
<feature type="transmembrane region" description="Helical" evidence="1">
    <location>
        <begin position="152"/>
        <end position="172"/>
    </location>
</feature>
<accession>A0ABW0NMJ4</accession>
<sequence>MQLPFTRPYAAILVRDGAWRFSLAGWFARLVRSTAGIGTILLIATQGQGYAVGGAASGAVVIGSALAGPFWSRAADRSGQTRVLPFALGASAISSAMLVLSIEFALAPWTWIVTAFLVGASAIDAGALVRARWVHLLSGPRERHTAFAFEAVLDEFTFVIGPPLVTIIAAAASPVAGFAVGVGASLLGGLALLIQRRTAPVPDRTGATRATRGVRSWLPAGVLGLLPGYVAVGLIFGSVDLTAVGVSRAVGSTAVAGILLAIFAIGSVSGGFLFGAIGAACTPLRRLTVAGALFAIVMPWFAIAGSPIGFAIVSLCAGLATTPILIASSSLIETLAAREHITVAMSWPSVAMSVGVTIGAALSGAAIDGAHIYGGLWVPLAAAALMAGSTALNVLVRGRGLAESA</sequence>
<dbReference type="Proteomes" id="UP001596039">
    <property type="component" value="Unassembled WGS sequence"/>
</dbReference>
<keyword evidence="1" id="KW-0472">Membrane</keyword>
<feature type="transmembrane region" description="Helical" evidence="1">
    <location>
        <begin position="216"/>
        <end position="236"/>
    </location>
</feature>
<keyword evidence="3" id="KW-1185">Reference proteome</keyword>
<dbReference type="PANTHER" id="PTHR23542:SF1">
    <property type="entry name" value="MAJOR FACILITATOR SUPERFAMILY (MFS) PROFILE DOMAIN-CONTAINING PROTEIN"/>
    <property type="match status" value="1"/>
</dbReference>
<gene>
    <name evidence="2" type="ORF">ACFPJ4_01755</name>
</gene>
<evidence type="ECO:0000256" key="1">
    <source>
        <dbReference type="SAM" id="Phobius"/>
    </source>
</evidence>
<feature type="transmembrane region" description="Helical" evidence="1">
    <location>
        <begin position="344"/>
        <end position="366"/>
    </location>
</feature>
<protein>
    <submittedName>
        <fullName evidence="2">MFS transporter</fullName>
    </submittedName>
</protein>
<feature type="transmembrane region" description="Helical" evidence="1">
    <location>
        <begin position="287"/>
        <end position="304"/>
    </location>
</feature>
<dbReference type="Gene3D" id="1.20.1250.20">
    <property type="entry name" value="MFS general substrate transporter like domains"/>
    <property type="match status" value="1"/>
</dbReference>
<dbReference type="InterPro" id="IPR011701">
    <property type="entry name" value="MFS"/>
</dbReference>
<dbReference type="RefSeq" id="WP_386738567.1">
    <property type="nucleotide sequence ID" value="NZ_JBHSMG010000001.1"/>
</dbReference>
<evidence type="ECO:0000313" key="2">
    <source>
        <dbReference type="EMBL" id="MFC5500959.1"/>
    </source>
</evidence>
<feature type="transmembrane region" description="Helical" evidence="1">
    <location>
        <begin position="310"/>
        <end position="332"/>
    </location>
</feature>
<feature type="transmembrane region" description="Helical" evidence="1">
    <location>
        <begin position="108"/>
        <end position="131"/>
    </location>
</feature>
<reference evidence="3" key="1">
    <citation type="journal article" date="2019" name="Int. J. Syst. Evol. Microbiol.">
        <title>The Global Catalogue of Microorganisms (GCM) 10K type strain sequencing project: providing services to taxonomists for standard genome sequencing and annotation.</title>
        <authorList>
            <consortium name="The Broad Institute Genomics Platform"/>
            <consortium name="The Broad Institute Genome Sequencing Center for Infectious Disease"/>
            <person name="Wu L."/>
            <person name="Ma J."/>
        </authorList>
    </citation>
    <scope>NUCLEOTIDE SEQUENCE [LARGE SCALE GENOMIC DNA]</scope>
    <source>
        <strain evidence="3">CGMCC 4.6997</strain>
    </source>
</reference>
<keyword evidence="1" id="KW-1133">Transmembrane helix</keyword>
<feature type="transmembrane region" description="Helical" evidence="1">
    <location>
        <begin position="21"/>
        <end position="44"/>
    </location>
</feature>
<organism evidence="2 3">
    <name type="scientific">Lysinimonas soli</name>
    <dbReference type="NCBI Taxonomy" id="1074233"/>
    <lineage>
        <taxon>Bacteria</taxon>
        <taxon>Bacillati</taxon>
        <taxon>Actinomycetota</taxon>
        <taxon>Actinomycetes</taxon>
        <taxon>Micrococcales</taxon>
        <taxon>Microbacteriaceae</taxon>
        <taxon>Lysinimonas</taxon>
    </lineage>
</organism>
<keyword evidence="1" id="KW-0812">Transmembrane</keyword>
<dbReference type="PANTHER" id="PTHR23542">
    <property type="match status" value="1"/>
</dbReference>
<feature type="transmembrane region" description="Helical" evidence="1">
    <location>
        <begin position="178"/>
        <end position="195"/>
    </location>
</feature>
<proteinExistence type="predicted"/>
<dbReference type="SUPFAM" id="SSF103473">
    <property type="entry name" value="MFS general substrate transporter"/>
    <property type="match status" value="1"/>
</dbReference>
<dbReference type="EMBL" id="JBHSMG010000001">
    <property type="protein sequence ID" value="MFC5500959.1"/>
    <property type="molecule type" value="Genomic_DNA"/>
</dbReference>
<feature type="transmembrane region" description="Helical" evidence="1">
    <location>
        <begin position="50"/>
        <end position="71"/>
    </location>
</feature>
<feature type="transmembrane region" description="Helical" evidence="1">
    <location>
        <begin position="256"/>
        <end position="280"/>
    </location>
</feature>
<feature type="transmembrane region" description="Helical" evidence="1">
    <location>
        <begin position="83"/>
        <end position="102"/>
    </location>
</feature>
<feature type="transmembrane region" description="Helical" evidence="1">
    <location>
        <begin position="372"/>
        <end position="396"/>
    </location>
</feature>
<evidence type="ECO:0000313" key="3">
    <source>
        <dbReference type="Proteomes" id="UP001596039"/>
    </source>
</evidence>